<dbReference type="KEGG" id="pda:103703658"/>
<dbReference type="RefSeq" id="XP_026658994.2">
    <property type="nucleotide sequence ID" value="XM_026803193.2"/>
</dbReference>
<evidence type="ECO:0000256" key="1">
    <source>
        <dbReference type="ARBA" id="ARBA00022741"/>
    </source>
</evidence>
<proteinExistence type="predicted"/>
<dbReference type="AlphaFoldDB" id="A0A8B8J252"/>
<dbReference type="GeneID" id="103703658"/>
<dbReference type="PANTHER" id="PTHR47989:SF27">
    <property type="entry name" value="PROTEIN KINASE DOMAIN-CONTAINING PROTEIN"/>
    <property type="match status" value="1"/>
</dbReference>
<keyword evidence="3" id="KW-0812">Transmembrane</keyword>
<name>A0A8B8J252_PHODC</name>
<dbReference type="Gene3D" id="3.30.200.20">
    <property type="entry name" value="Phosphorylase Kinase, domain 1"/>
    <property type="match status" value="1"/>
</dbReference>
<dbReference type="SUPFAM" id="SSF56112">
    <property type="entry name" value="Protein kinase-like (PK-like)"/>
    <property type="match status" value="1"/>
</dbReference>
<evidence type="ECO:0000313" key="6">
    <source>
        <dbReference type="Proteomes" id="UP000228380"/>
    </source>
</evidence>
<feature type="domain" description="Protein kinase" evidence="5">
    <location>
        <begin position="115"/>
        <end position="386"/>
    </location>
</feature>
<dbReference type="Pfam" id="PF07714">
    <property type="entry name" value="PK_Tyr_Ser-Thr"/>
    <property type="match status" value="1"/>
</dbReference>
<dbReference type="Gene3D" id="1.10.510.10">
    <property type="entry name" value="Transferase(Phosphotransferase) domain 1"/>
    <property type="match status" value="1"/>
</dbReference>
<keyword evidence="3" id="KW-0472">Membrane</keyword>
<dbReference type="Proteomes" id="UP000228380">
    <property type="component" value="Unplaced"/>
</dbReference>
<keyword evidence="1" id="KW-0547">Nucleotide-binding</keyword>
<dbReference type="GO" id="GO:0004672">
    <property type="term" value="F:protein kinase activity"/>
    <property type="evidence" value="ECO:0007669"/>
    <property type="project" value="InterPro"/>
</dbReference>
<evidence type="ECO:0000256" key="2">
    <source>
        <dbReference type="ARBA" id="ARBA00022840"/>
    </source>
</evidence>
<dbReference type="InterPro" id="IPR001245">
    <property type="entry name" value="Ser-Thr/Tyr_kinase_cat_dom"/>
</dbReference>
<feature type="signal peptide" evidence="4">
    <location>
        <begin position="1"/>
        <end position="21"/>
    </location>
</feature>
<sequence>MNPTLPIWALFLLISTALTNARDPIYVASPLTSPPPPEMQITLKHHNHHLDKVLVLPIILASVALAIILLSICCGWTFQRKSHQNSDSEDIRPSGKMVGKKGLLPMIHYTLLEAASNQFSEFSGVSGYLYKAHFDEGITALVKKLNGRKQEYEREFENEIDLLSIICHPNIISLVGYCVHAGTRFLVYEMMENGTLETQLHGPSRGSALSWHIRMKIAVDTAKGLEFLHEHCNPPIIHGDLKSSSILLDSEFNVKISDFGLAVAAGSQNKANLQRSGALGYVAPECLLNGELTEKSDVYAFGVILLELLMGRKPVEKPTPSQCQSIVTWAVPQLADRLQLPSIVDPVIRNTMELKHLCQVAAIAALCVQPEPGYRPLMTDVLHSLIPLVPIELGGTTRVMEPLACANKESCVI</sequence>
<keyword evidence="3" id="KW-1133">Transmembrane helix</keyword>
<reference evidence="7" key="1">
    <citation type="submission" date="2025-08" db="UniProtKB">
        <authorList>
            <consortium name="RefSeq"/>
        </authorList>
    </citation>
    <scope>IDENTIFICATION</scope>
    <source>
        <tissue evidence="7">Young leaves</tissue>
    </source>
</reference>
<feature type="transmembrane region" description="Helical" evidence="3">
    <location>
        <begin position="54"/>
        <end position="78"/>
    </location>
</feature>
<dbReference type="PROSITE" id="PS50011">
    <property type="entry name" value="PROTEIN_KINASE_DOM"/>
    <property type="match status" value="1"/>
</dbReference>
<protein>
    <submittedName>
        <fullName evidence="7">Probable receptor-like protein kinase At1g80640</fullName>
    </submittedName>
</protein>
<dbReference type="PANTHER" id="PTHR47989">
    <property type="entry name" value="OS01G0750732 PROTEIN"/>
    <property type="match status" value="1"/>
</dbReference>
<evidence type="ECO:0000313" key="7">
    <source>
        <dbReference type="RefSeq" id="XP_026658994.2"/>
    </source>
</evidence>
<feature type="chain" id="PRO_5034683491" evidence="4">
    <location>
        <begin position="22"/>
        <end position="413"/>
    </location>
</feature>
<evidence type="ECO:0000259" key="5">
    <source>
        <dbReference type="PROSITE" id="PS50011"/>
    </source>
</evidence>
<dbReference type="FunFam" id="1.10.510.10:FF:000223">
    <property type="entry name" value="probable receptor-like protein kinase At1g80640"/>
    <property type="match status" value="1"/>
</dbReference>
<keyword evidence="2" id="KW-0067">ATP-binding</keyword>
<gene>
    <name evidence="7" type="primary">LOC103703658</name>
</gene>
<dbReference type="InterPro" id="IPR000719">
    <property type="entry name" value="Prot_kinase_dom"/>
</dbReference>
<dbReference type="InterPro" id="IPR011009">
    <property type="entry name" value="Kinase-like_dom_sf"/>
</dbReference>
<dbReference type="OrthoDB" id="4062651at2759"/>
<organism evidence="6 7">
    <name type="scientific">Phoenix dactylifera</name>
    <name type="common">Date palm</name>
    <dbReference type="NCBI Taxonomy" id="42345"/>
    <lineage>
        <taxon>Eukaryota</taxon>
        <taxon>Viridiplantae</taxon>
        <taxon>Streptophyta</taxon>
        <taxon>Embryophyta</taxon>
        <taxon>Tracheophyta</taxon>
        <taxon>Spermatophyta</taxon>
        <taxon>Magnoliopsida</taxon>
        <taxon>Liliopsida</taxon>
        <taxon>Arecaceae</taxon>
        <taxon>Coryphoideae</taxon>
        <taxon>Phoeniceae</taxon>
        <taxon>Phoenix</taxon>
    </lineage>
</organism>
<dbReference type="GO" id="GO:0005524">
    <property type="term" value="F:ATP binding"/>
    <property type="evidence" value="ECO:0007669"/>
    <property type="project" value="UniProtKB-KW"/>
</dbReference>
<evidence type="ECO:0000256" key="3">
    <source>
        <dbReference type="SAM" id="Phobius"/>
    </source>
</evidence>
<evidence type="ECO:0000256" key="4">
    <source>
        <dbReference type="SAM" id="SignalP"/>
    </source>
</evidence>
<keyword evidence="6" id="KW-1185">Reference proteome</keyword>
<accession>A0A8B8J252</accession>
<keyword evidence="4" id="KW-0732">Signal</keyword>